<dbReference type="InterPro" id="IPR023186">
    <property type="entry name" value="IUNH"/>
</dbReference>
<reference evidence="4 5" key="1">
    <citation type="journal article" date="2016" name="Int. J. Syst. Evol. Microbiol.">
        <title>Arsenicitalea aurantiaca gen. nov., sp. nov., a new member of the family Hyphomicrobiaceae, isolated from high-arsenic sediment.</title>
        <authorList>
            <person name="Mu Y."/>
            <person name="Zhou L."/>
            <person name="Zeng X.C."/>
            <person name="Liu L."/>
            <person name="Pan Y."/>
            <person name="Chen X."/>
            <person name="Wang J."/>
            <person name="Li S."/>
            <person name="Li W.J."/>
            <person name="Wang Y."/>
        </authorList>
    </citation>
    <scope>NUCLEOTIDE SEQUENCE [LARGE SCALE GENOMIC DNA]</scope>
    <source>
        <strain evidence="4 5">42-50</strain>
    </source>
</reference>
<dbReference type="PANTHER" id="PTHR12304">
    <property type="entry name" value="INOSINE-URIDINE PREFERRING NUCLEOSIDE HYDROLASE"/>
    <property type="match status" value="1"/>
</dbReference>
<dbReference type="GO" id="GO:0005829">
    <property type="term" value="C:cytosol"/>
    <property type="evidence" value="ECO:0007669"/>
    <property type="project" value="TreeGrafter"/>
</dbReference>
<dbReference type="Pfam" id="PF01156">
    <property type="entry name" value="IU_nuc_hydro"/>
    <property type="match status" value="1"/>
</dbReference>
<organism evidence="4 5">
    <name type="scientific">Arsenicitalea aurantiaca</name>
    <dbReference type="NCBI Taxonomy" id="1783274"/>
    <lineage>
        <taxon>Bacteria</taxon>
        <taxon>Pseudomonadati</taxon>
        <taxon>Pseudomonadota</taxon>
        <taxon>Alphaproteobacteria</taxon>
        <taxon>Hyphomicrobiales</taxon>
        <taxon>Devosiaceae</taxon>
        <taxon>Arsenicitalea</taxon>
    </lineage>
</organism>
<dbReference type="PANTHER" id="PTHR12304:SF4">
    <property type="entry name" value="URIDINE NUCLEOSIDASE"/>
    <property type="match status" value="1"/>
</dbReference>
<dbReference type="InterPro" id="IPR036452">
    <property type="entry name" value="Ribo_hydro-like"/>
</dbReference>
<keyword evidence="1 4" id="KW-0378">Hydrolase</keyword>
<gene>
    <name evidence="4" type="ORF">EMQ25_02035</name>
</gene>
<dbReference type="PROSITE" id="PS01247">
    <property type="entry name" value="IUNH"/>
    <property type="match status" value="1"/>
</dbReference>
<evidence type="ECO:0000313" key="5">
    <source>
        <dbReference type="Proteomes" id="UP000281547"/>
    </source>
</evidence>
<dbReference type="Proteomes" id="UP000281547">
    <property type="component" value="Unassembled WGS sequence"/>
</dbReference>
<dbReference type="OrthoDB" id="9797882at2"/>
<comment type="caution">
    <text evidence="4">The sequence shown here is derived from an EMBL/GenBank/DDBJ whole genome shotgun (WGS) entry which is preliminary data.</text>
</comment>
<dbReference type="Gene3D" id="3.90.245.10">
    <property type="entry name" value="Ribonucleoside hydrolase-like"/>
    <property type="match status" value="1"/>
</dbReference>
<evidence type="ECO:0000256" key="2">
    <source>
        <dbReference type="ARBA" id="ARBA00023295"/>
    </source>
</evidence>
<evidence type="ECO:0000259" key="3">
    <source>
        <dbReference type="Pfam" id="PF01156"/>
    </source>
</evidence>
<dbReference type="EMBL" id="RZNJ01000001">
    <property type="protein sequence ID" value="RUT34765.1"/>
    <property type="molecule type" value="Genomic_DNA"/>
</dbReference>
<proteinExistence type="predicted"/>
<dbReference type="SUPFAM" id="SSF53590">
    <property type="entry name" value="Nucleoside hydrolase"/>
    <property type="match status" value="1"/>
</dbReference>
<dbReference type="GO" id="GO:0045437">
    <property type="term" value="F:uridine nucleosidase activity"/>
    <property type="evidence" value="ECO:0007669"/>
    <property type="project" value="UniProtKB-ARBA"/>
</dbReference>
<accession>A0A433XL06</accession>
<name>A0A433XL06_9HYPH</name>
<dbReference type="RefSeq" id="WP_127186884.1">
    <property type="nucleotide sequence ID" value="NZ_RZNJ01000001.1"/>
</dbReference>
<dbReference type="GO" id="GO:0008477">
    <property type="term" value="F:purine nucleosidase activity"/>
    <property type="evidence" value="ECO:0007669"/>
    <property type="project" value="TreeGrafter"/>
</dbReference>
<sequence>MMIILDCDPGLDDAVAIMLLLSAPGIEVAGITTVAGNVELHQTQWNTRGILDRAPRRVPVYAGCPRPLAVPHVHAKHIHGDTGIAGVRFEAVETPLEKEHAVDFLIRTLSDAPERSVTLCFVGPLTNLAVVLVKAPELALKVERLVLMGGAIGLGNTTPAAEYNIYADPHAARVVFEADFERVVLPLDTTSTVLVDTALAERVAKIGTPGADFLAPLLALPVAHPRFAGKGRPMHDMCAVGYCLWPELFSGRQCNVTIDCSEGPSRGRTIIDYWGNKREPNALVIDQVDIEGFLTRFHDTLAGAAS</sequence>
<dbReference type="InterPro" id="IPR015910">
    <property type="entry name" value="I/U_nuclsd_hydro_CS"/>
</dbReference>
<dbReference type="GO" id="GO:0006152">
    <property type="term" value="P:purine nucleoside catabolic process"/>
    <property type="evidence" value="ECO:0007669"/>
    <property type="project" value="TreeGrafter"/>
</dbReference>
<evidence type="ECO:0000313" key="4">
    <source>
        <dbReference type="EMBL" id="RUT34765.1"/>
    </source>
</evidence>
<feature type="domain" description="Inosine/uridine-preferring nucleoside hydrolase" evidence="3">
    <location>
        <begin position="3"/>
        <end position="294"/>
    </location>
</feature>
<dbReference type="CDD" id="cd02651">
    <property type="entry name" value="nuc_hydro_IU_UC_XIUA"/>
    <property type="match status" value="1"/>
</dbReference>
<protein>
    <submittedName>
        <fullName evidence="4">Nucleoside hydrolase</fullName>
    </submittedName>
</protein>
<dbReference type="InterPro" id="IPR001910">
    <property type="entry name" value="Inosine/uridine_hydrolase_dom"/>
</dbReference>
<dbReference type="AlphaFoldDB" id="A0A433XL06"/>
<evidence type="ECO:0000256" key="1">
    <source>
        <dbReference type="ARBA" id="ARBA00022801"/>
    </source>
</evidence>
<keyword evidence="2" id="KW-0326">Glycosidase</keyword>
<keyword evidence="5" id="KW-1185">Reference proteome</keyword>